<keyword evidence="3" id="KW-0804">Transcription</keyword>
<name>A0ABU0JG44_9HYPH</name>
<keyword evidence="6" id="KW-1185">Reference proteome</keyword>
<dbReference type="PANTHER" id="PTHR43537:SF6">
    <property type="entry name" value="HTH-TYPE TRANSCRIPTIONAL REPRESSOR RSPR"/>
    <property type="match status" value="1"/>
</dbReference>
<dbReference type="InterPro" id="IPR011711">
    <property type="entry name" value="GntR_C"/>
</dbReference>
<keyword evidence="2 5" id="KW-0238">DNA-binding</keyword>
<sequence length="233" mass="26092">MIQTRPAAEPAAALDPRLPMAVQVHALLKREILTLQLRPSEALSEKELSLKLGVSRTPVREALIKLAEEGLVDILPQRGSFVAPIRVAEVMEAQFIREALEVAVVRRAAEQSTAALVERLEASLQRQRRAIEAGEHEAFLRLDEAFHHLLSDGVLLPRSWKVIHNVKGQLDRVRFLSLPEPGHLETLQAQHAAIVTAVRIRDPDLAAEHMRAHLQEVFGSVRLLLRDQPHLFV</sequence>
<dbReference type="RefSeq" id="WP_307281271.1">
    <property type="nucleotide sequence ID" value="NZ_JAUSVX010000015.1"/>
</dbReference>
<dbReference type="SMART" id="SM00345">
    <property type="entry name" value="HTH_GNTR"/>
    <property type="match status" value="1"/>
</dbReference>
<dbReference type="EMBL" id="JAUSVX010000015">
    <property type="protein sequence ID" value="MDQ0473256.1"/>
    <property type="molecule type" value="Genomic_DNA"/>
</dbReference>
<gene>
    <name evidence="5" type="ORF">QO011_006290</name>
</gene>
<protein>
    <submittedName>
        <fullName evidence="5">DNA-binding GntR family transcriptional regulator</fullName>
    </submittedName>
</protein>
<reference evidence="5 6" key="1">
    <citation type="submission" date="2023-07" db="EMBL/GenBank/DDBJ databases">
        <title>Genomic Encyclopedia of Type Strains, Phase IV (KMG-IV): sequencing the most valuable type-strain genomes for metagenomic binning, comparative biology and taxonomic classification.</title>
        <authorList>
            <person name="Goeker M."/>
        </authorList>
    </citation>
    <scope>NUCLEOTIDE SEQUENCE [LARGE SCALE GENOMIC DNA]</scope>
    <source>
        <strain evidence="5 6">DSM 19619</strain>
    </source>
</reference>
<evidence type="ECO:0000259" key="4">
    <source>
        <dbReference type="PROSITE" id="PS50949"/>
    </source>
</evidence>
<dbReference type="PROSITE" id="PS50949">
    <property type="entry name" value="HTH_GNTR"/>
    <property type="match status" value="1"/>
</dbReference>
<comment type="caution">
    <text evidence="5">The sequence shown here is derived from an EMBL/GenBank/DDBJ whole genome shotgun (WGS) entry which is preliminary data.</text>
</comment>
<dbReference type="InterPro" id="IPR000524">
    <property type="entry name" value="Tscrpt_reg_HTH_GntR"/>
</dbReference>
<evidence type="ECO:0000256" key="1">
    <source>
        <dbReference type="ARBA" id="ARBA00023015"/>
    </source>
</evidence>
<dbReference type="Gene3D" id="1.10.10.10">
    <property type="entry name" value="Winged helix-like DNA-binding domain superfamily/Winged helix DNA-binding domain"/>
    <property type="match status" value="1"/>
</dbReference>
<evidence type="ECO:0000256" key="2">
    <source>
        <dbReference type="ARBA" id="ARBA00023125"/>
    </source>
</evidence>
<dbReference type="SUPFAM" id="SSF46785">
    <property type="entry name" value="Winged helix' DNA-binding domain"/>
    <property type="match status" value="1"/>
</dbReference>
<evidence type="ECO:0000313" key="5">
    <source>
        <dbReference type="EMBL" id="MDQ0473256.1"/>
    </source>
</evidence>
<dbReference type="InterPro" id="IPR036388">
    <property type="entry name" value="WH-like_DNA-bd_sf"/>
</dbReference>
<dbReference type="Pfam" id="PF00392">
    <property type="entry name" value="GntR"/>
    <property type="match status" value="1"/>
</dbReference>
<dbReference type="GO" id="GO:0003677">
    <property type="term" value="F:DNA binding"/>
    <property type="evidence" value="ECO:0007669"/>
    <property type="project" value="UniProtKB-KW"/>
</dbReference>
<dbReference type="InterPro" id="IPR008920">
    <property type="entry name" value="TF_FadR/GntR_C"/>
</dbReference>
<dbReference type="PANTHER" id="PTHR43537">
    <property type="entry name" value="TRANSCRIPTIONAL REGULATOR, GNTR FAMILY"/>
    <property type="match status" value="1"/>
</dbReference>
<evidence type="ECO:0000313" key="6">
    <source>
        <dbReference type="Proteomes" id="UP001242480"/>
    </source>
</evidence>
<dbReference type="Gene3D" id="1.20.120.530">
    <property type="entry name" value="GntR ligand-binding domain-like"/>
    <property type="match status" value="1"/>
</dbReference>
<proteinExistence type="predicted"/>
<dbReference type="SMART" id="SM00895">
    <property type="entry name" value="FCD"/>
    <property type="match status" value="1"/>
</dbReference>
<feature type="domain" description="HTH gntR-type" evidence="4">
    <location>
        <begin position="18"/>
        <end position="85"/>
    </location>
</feature>
<organism evidence="5 6">
    <name type="scientific">Labrys wisconsinensis</name>
    <dbReference type="NCBI Taxonomy" id="425677"/>
    <lineage>
        <taxon>Bacteria</taxon>
        <taxon>Pseudomonadati</taxon>
        <taxon>Pseudomonadota</taxon>
        <taxon>Alphaproteobacteria</taxon>
        <taxon>Hyphomicrobiales</taxon>
        <taxon>Xanthobacteraceae</taxon>
        <taxon>Labrys</taxon>
    </lineage>
</organism>
<keyword evidence="1" id="KW-0805">Transcription regulation</keyword>
<dbReference type="SUPFAM" id="SSF48008">
    <property type="entry name" value="GntR ligand-binding domain-like"/>
    <property type="match status" value="1"/>
</dbReference>
<dbReference type="CDD" id="cd07377">
    <property type="entry name" value="WHTH_GntR"/>
    <property type="match status" value="1"/>
</dbReference>
<dbReference type="InterPro" id="IPR036390">
    <property type="entry name" value="WH_DNA-bd_sf"/>
</dbReference>
<dbReference type="Proteomes" id="UP001242480">
    <property type="component" value="Unassembled WGS sequence"/>
</dbReference>
<evidence type="ECO:0000256" key="3">
    <source>
        <dbReference type="ARBA" id="ARBA00023163"/>
    </source>
</evidence>
<accession>A0ABU0JG44</accession>
<dbReference type="PRINTS" id="PR00035">
    <property type="entry name" value="HTHGNTR"/>
</dbReference>
<dbReference type="Pfam" id="PF07729">
    <property type="entry name" value="FCD"/>
    <property type="match status" value="1"/>
</dbReference>